<evidence type="ECO:0000259" key="8">
    <source>
        <dbReference type="Pfam" id="PF01467"/>
    </source>
</evidence>
<dbReference type="Gene3D" id="3.40.50.620">
    <property type="entry name" value="HUPs"/>
    <property type="match status" value="1"/>
</dbReference>
<evidence type="ECO:0000256" key="2">
    <source>
        <dbReference type="ARBA" id="ARBA00022679"/>
    </source>
</evidence>
<evidence type="ECO:0000313" key="10">
    <source>
        <dbReference type="Proteomes" id="UP001054846"/>
    </source>
</evidence>
<evidence type="ECO:0000256" key="7">
    <source>
        <dbReference type="ARBA" id="ARBA00047428"/>
    </source>
</evidence>
<keyword evidence="3 9" id="KW-0548">Nucleotidyltransferase</keyword>
<comment type="catalytic activity">
    <reaction evidence="7">
        <text>D-glycero-beta-D-manno-heptose 1-phosphate + ATP + H(+) = ADP-D-glycero-beta-D-manno-heptose + diphosphate</text>
        <dbReference type="Rhea" id="RHEA:27465"/>
        <dbReference type="ChEBI" id="CHEBI:15378"/>
        <dbReference type="ChEBI" id="CHEBI:30616"/>
        <dbReference type="ChEBI" id="CHEBI:33019"/>
        <dbReference type="ChEBI" id="CHEBI:59967"/>
        <dbReference type="ChEBI" id="CHEBI:61593"/>
        <dbReference type="EC" id="2.7.7.70"/>
    </reaction>
</comment>
<name>A0ABY3PLQ2_9CYAN</name>
<keyword evidence="6" id="KW-0119">Carbohydrate metabolism</keyword>
<protein>
    <recommendedName>
        <fullName evidence="1">D-glycero-beta-D-manno-heptose 1-phosphate adenylyltransferase</fullName>
        <ecNumber evidence="1">2.7.7.70</ecNumber>
    </recommendedName>
</protein>
<dbReference type="NCBIfam" id="TIGR02199">
    <property type="entry name" value="rfaE_dom_II"/>
    <property type="match status" value="1"/>
</dbReference>
<sequence>MDERVLSVEALQQLLAAEPERWRPLVLTNGCFDILHAGHVHYLAQARALGRTLVVGLNSDSSVRRLKGESRPLNGEGERAAVLAALRAVDAVIIFAEPTAAELVAALRPDIYVKGGDYTAETLPEAAAVAAVGGRVELIALVWKTSTTAIVERIRRPGPSI</sequence>
<keyword evidence="10" id="KW-1185">Reference proteome</keyword>
<keyword evidence="4" id="KW-0547">Nucleotide-binding</keyword>
<dbReference type="EMBL" id="CP063845">
    <property type="protein sequence ID" value="UFP94637.1"/>
    <property type="molecule type" value="Genomic_DNA"/>
</dbReference>
<dbReference type="Proteomes" id="UP001054846">
    <property type="component" value="Chromosome"/>
</dbReference>
<reference evidence="9 10" key="1">
    <citation type="journal article" date="2021" name="Genome Biol. Evol.">
        <title>Complete Genome Sequencing of a Novel Gloeobacter Species from a Waterfall Cave in Mexico.</title>
        <authorList>
            <person name="Saw J.H."/>
            <person name="Cardona T."/>
            <person name="Montejano G."/>
        </authorList>
    </citation>
    <scope>NUCLEOTIDE SEQUENCE [LARGE SCALE GENOMIC DNA]</scope>
    <source>
        <strain evidence="9">MG652769</strain>
    </source>
</reference>
<dbReference type="NCBIfam" id="TIGR00125">
    <property type="entry name" value="cyt_tran_rel"/>
    <property type="match status" value="1"/>
</dbReference>
<evidence type="ECO:0000256" key="6">
    <source>
        <dbReference type="ARBA" id="ARBA00023277"/>
    </source>
</evidence>
<evidence type="ECO:0000256" key="3">
    <source>
        <dbReference type="ARBA" id="ARBA00022695"/>
    </source>
</evidence>
<dbReference type="Pfam" id="PF01467">
    <property type="entry name" value="CTP_transf_like"/>
    <property type="match status" value="1"/>
</dbReference>
<dbReference type="InterPro" id="IPR011914">
    <property type="entry name" value="RfaE_dom_II"/>
</dbReference>
<dbReference type="EC" id="2.7.7.70" evidence="1"/>
<dbReference type="PANTHER" id="PTHR43793">
    <property type="entry name" value="FAD SYNTHASE"/>
    <property type="match status" value="1"/>
</dbReference>
<organism evidence="9 10">
    <name type="scientific">Gloeobacter morelensis MG652769</name>
    <dbReference type="NCBI Taxonomy" id="2781736"/>
    <lineage>
        <taxon>Bacteria</taxon>
        <taxon>Bacillati</taxon>
        <taxon>Cyanobacteriota</taxon>
        <taxon>Cyanophyceae</taxon>
        <taxon>Gloeobacterales</taxon>
        <taxon>Gloeobacteraceae</taxon>
        <taxon>Gloeobacter</taxon>
        <taxon>Gloeobacter morelensis</taxon>
    </lineage>
</organism>
<evidence type="ECO:0000313" key="9">
    <source>
        <dbReference type="EMBL" id="UFP94637.1"/>
    </source>
</evidence>
<evidence type="ECO:0000256" key="1">
    <source>
        <dbReference type="ARBA" id="ARBA00012519"/>
    </source>
</evidence>
<dbReference type="RefSeq" id="WP_230841687.1">
    <property type="nucleotide sequence ID" value="NZ_CP063845.1"/>
</dbReference>
<evidence type="ECO:0000256" key="4">
    <source>
        <dbReference type="ARBA" id="ARBA00022741"/>
    </source>
</evidence>
<accession>A0ABY3PLQ2</accession>
<dbReference type="SUPFAM" id="SSF52374">
    <property type="entry name" value="Nucleotidylyl transferase"/>
    <property type="match status" value="1"/>
</dbReference>
<feature type="domain" description="Cytidyltransferase-like" evidence="8">
    <location>
        <begin position="27"/>
        <end position="125"/>
    </location>
</feature>
<dbReference type="InterPro" id="IPR050385">
    <property type="entry name" value="Archaeal_FAD_synthase"/>
</dbReference>
<proteinExistence type="predicted"/>
<keyword evidence="5" id="KW-0067">ATP-binding</keyword>
<dbReference type="InterPro" id="IPR004821">
    <property type="entry name" value="Cyt_trans-like"/>
</dbReference>
<evidence type="ECO:0000256" key="5">
    <source>
        <dbReference type="ARBA" id="ARBA00022840"/>
    </source>
</evidence>
<gene>
    <name evidence="9" type="primary">rfaE2</name>
    <name evidence="9" type="ORF">ISF26_23395</name>
</gene>
<keyword evidence="2" id="KW-0808">Transferase</keyword>
<dbReference type="PANTHER" id="PTHR43793:SF2">
    <property type="entry name" value="BIFUNCTIONAL PROTEIN HLDE"/>
    <property type="match status" value="1"/>
</dbReference>
<dbReference type="InterPro" id="IPR014729">
    <property type="entry name" value="Rossmann-like_a/b/a_fold"/>
</dbReference>
<dbReference type="GO" id="GO:0016779">
    <property type="term" value="F:nucleotidyltransferase activity"/>
    <property type="evidence" value="ECO:0007669"/>
    <property type="project" value="UniProtKB-KW"/>
</dbReference>